<accession>A0A8X8Y7P6</accession>
<dbReference type="AlphaFoldDB" id="A0A8X8Y7P6"/>
<keyword evidence="5" id="KW-0408">Iron</keyword>
<keyword evidence="6" id="KW-0732">Signal</keyword>
<evidence type="ECO:0000256" key="6">
    <source>
        <dbReference type="SAM" id="SignalP"/>
    </source>
</evidence>
<dbReference type="GO" id="GO:0020037">
    <property type="term" value="F:heme binding"/>
    <property type="evidence" value="ECO:0007669"/>
    <property type="project" value="InterPro"/>
</dbReference>
<dbReference type="GO" id="GO:0016705">
    <property type="term" value="F:oxidoreductase activity, acting on paired donors, with incorporation or reduction of molecular oxygen"/>
    <property type="evidence" value="ECO:0007669"/>
    <property type="project" value="InterPro"/>
</dbReference>
<evidence type="ECO:0000256" key="5">
    <source>
        <dbReference type="ARBA" id="ARBA00023004"/>
    </source>
</evidence>
<feature type="chain" id="PRO_5036458044" description="Fatty acid omega-hydroxylase" evidence="6">
    <location>
        <begin position="20"/>
        <end position="419"/>
    </location>
</feature>
<evidence type="ECO:0000256" key="4">
    <source>
        <dbReference type="ARBA" id="ARBA00023002"/>
    </source>
</evidence>
<dbReference type="SUPFAM" id="SSF48264">
    <property type="entry name" value="Cytochrome P450"/>
    <property type="match status" value="1"/>
</dbReference>
<dbReference type="Pfam" id="PF00067">
    <property type="entry name" value="p450"/>
    <property type="match status" value="2"/>
</dbReference>
<feature type="signal peptide" evidence="6">
    <location>
        <begin position="1"/>
        <end position="19"/>
    </location>
</feature>
<comment type="similarity">
    <text evidence="2">Belongs to the cytochrome P450 family.</text>
</comment>
<keyword evidence="3" id="KW-0479">Metal-binding</keyword>
<sequence length="419" mass="47629">MSIPVFVLALLFLLLGALATRSSISSFFVFHFTLWPVYHVVSYVREVISSSHRPPVAGPIMINQLRRLFDYQIKLALRYRTYRLITDSHSEVYTADPINGEYNRGIMKDLFGEGIFAIDGKKWRHQRKLASNEFSAKVLRDFSCSVFRSNAAKLASKVYVGALANREMDLQDMLMKSATDTMFKVGFGVELDTLSGSDEISNHEKVSNIGLERNLKENIQVIDNFVYNLIHRKREQMRNEEGQSELEEGHISEHTCLVLLYAMQATIDSRQVLQDVKLDTEVRDGSSVDEFVLNLTEAALDKMQYLHAALTETLRLYPAVPVDGKSADEDDILPDGHRIKKGDGISYMPYAMGRMAYIWGEDAEEFHPRDGLKMVFFQGESPFKFTAFQVVEENRNATLQNHVHSSYGQGLPLYAFPSP</sequence>
<evidence type="ECO:0000256" key="2">
    <source>
        <dbReference type="ARBA" id="ARBA00010617"/>
    </source>
</evidence>
<comment type="cofactor">
    <cofactor evidence="1">
        <name>heme</name>
        <dbReference type="ChEBI" id="CHEBI:30413"/>
    </cofactor>
</comment>
<proteinExistence type="inferred from homology"/>
<organism evidence="7">
    <name type="scientific">Salvia splendens</name>
    <name type="common">Scarlet sage</name>
    <dbReference type="NCBI Taxonomy" id="180675"/>
    <lineage>
        <taxon>Eukaryota</taxon>
        <taxon>Viridiplantae</taxon>
        <taxon>Streptophyta</taxon>
        <taxon>Embryophyta</taxon>
        <taxon>Tracheophyta</taxon>
        <taxon>Spermatophyta</taxon>
        <taxon>Magnoliopsida</taxon>
        <taxon>eudicotyledons</taxon>
        <taxon>Gunneridae</taxon>
        <taxon>Pentapetalae</taxon>
        <taxon>asterids</taxon>
        <taxon>lamiids</taxon>
        <taxon>Lamiales</taxon>
        <taxon>Lamiaceae</taxon>
        <taxon>Nepetoideae</taxon>
        <taxon>Mentheae</taxon>
        <taxon>Salviinae</taxon>
        <taxon>Salvia</taxon>
        <taxon>Salvia subgen. Calosphace</taxon>
        <taxon>core Calosphace</taxon>
    </lineage>
</organism>
<dbReference type="GO" id="GO:0005506">
    <property type="term" value="F:iron ion binding"/>
    <property type="evidence" value="ECO:0007669"/>
    <property type="project" value="InterPro"/>
</dbReference>
<dbReference type="PANTHER" id="PTHR24296">
    <property type="entry name" value="CYTOCHROME P450"/>
    <property type="match status" value="1"/>
</dbReference>
<evidence type="ECO:0000313" key="7">
    <source>
        <dbReference type="EMBL" id="KAG6426484.1"/>
    </source>
</evidence>
<reference evidence="7" key="2">
    <citation type="submission" date="2020-08" db="EMBL/GenBank/DDBJ databases">
        <title>Plant Genome Project.</title>
        <authorList>
            <person name="Zhang R.-G."/>
        </authorList>
    </citation>
    <scope>NUCLEOTIDE SEQUENCE</scope>
    <source>
        <strain evidence="7">Huo1</strain>
        <tissue evidence="7">Leaf</tissue>
    </source>
</reference>
<keyword evidence="8" id="KW-1185">Reference proteome</keyword>
<protein>
    <recommendedName>
        <fullName evidence="9">Fatty acid omega-hydroxylase</fullName>
    </recommendedName>
</protein>
<dbReference type="EMBL" id="PNBA02000004">
    <property type="protein sequence ID" value="KAG6426484.1"/>
    <property type="molecule type" value="Genomic_DNA"/>
</dbReference>
<dbReference type="GO" id="GO:0004497">
    <property type="term" value="F:monooxygenase activity"/>
    <property type="evidence" value="ECO:0007669"/>
    <property type="project" value="InterPro"/>
</dbReference>
<gene>
    <name evidence="7" type="ORF">SASPL_110707</name>
</gene>
<dbReference type="InterPro" id="IPR001128">
    <property type="entry name" value="Cyt_P450"/>
</dbReference>
<name>A0A8X8Y7P6_SALSN</name>
<evidence type="ECO:0000256" key="3">
    <source>
        <dbReference type="ARBA" id="ARBA00022723"/>
    </source>
</evidence>
<comment type="caution">
    <text evidence="7">The sequence shown here is derived from an EMBL/GenBank/DDBJ whole genome shotgun (WGS) entry which is preliminary data.</text>
</comment>
<reference evidence="7" key="1">
    <citation type="submission" date="2018-01" db="EMBL/GenBank/DDBJ databases">
        <authorList>
            <person name="Mao J.F."/>
        </authorList>
    </citation>
    <scope>NUCLEOTIDE SEQUENCE</scope>
    <source>
        <strain evidence="7">Huo1</strain>
        <tissue evidence="7">Leaf</tissue>
    </source>
</reference>
<dbReference type="InterPro" id="IPR036396">
    <property type="entry name" value="Cyt_P450_sf"/>
</dbReference>
<keyword evidence="4" id="KW-0560">Oxidoreductase</keyword>
<evidence type="ECO:0000256" key="1">
    <source>
        <dbReference type="ARBA" id="ARBA00001971"/>
    </source>
</evidence>
<evidence type="ECO:0008006" key="9">
    <source>
        <dbReference type="Google" id="ProtNLM"/>
    </source>
</evidence>
<dbReference type="Proteomes" id="UP000298416">
    <property type="component" value="Unassembled WGS sequence"/>
</dbReference>
<dbReference type="Gene3D" id="1.10.630.10">
    <property type="entry name" value="Cytochrome P450"/>
    <property type="match status" value="2"/>
</dbReference>
<evidence type="ECO:0000313" key="8">
    <source>
        <dbReference type="Proteomes" id="UP000298416"/>
    </source>
</evidence>